<dbReference type="InterPro" id="IPR020013">
    <property type="entry name" value="Flagellar_FlgE/F/G"/>
</dbReference>
<dbReference type="InterPro" id="IPR010930">
    <property type="entry name" value="Flg_bb/hook_C_dom"/>
</dbReference>
<dbReference type="AlphaFoldDB" id="A0A2K1PDV8"/>
<feature type="domain" description="Flagellar hook protein FlgE/F/G-like D1" evidence="5">
    <location>
        <begin position="92"/>
        <end position="155"/>
    </location>
</feature>
<dbReference type="InterPro" id="IPR001444">
    <property type="entry name" value="Flag_bb_rod_N"/>
</dbReference>
<dbReference type="PANTHER" id="PTHR30435:SF19">
    <property type="entry name" value="FLAGELLAR BASAL-BODY ROD PROTEIN FLGG"/>
    <property type="match status" value="1"/>
</dbReference>
<evidence type="ECO:0000259" key="4">
    <source>
        <dbReference type="Pfam" id="PF06429"/>
    </source>
</evidence>
<dbReference type="PANTHER" id="PTHR30435">
    <property type="entry name" value="FLAGELLAR PROTEIN"/>
    <property type="match status" value="1"/>
</dbReference>
<dbReference type="EMBL" id="AZRM01000017">
    <property type="protein sequence ID" value="PNS00992.1"/>
    <property type="molecule type" value="Genomic_DNA"/>
</dbReference>
<dbReference type="PROSITE" id="PS00588">
    <property type="entry name" value="FLAGELLA_BB_ROD"/>
    <property type="match status" value="1"/>
</dbReference>
<dbReference type="Pfam" id="PF06429">
    <property type="entry name" value="Flg_bbr_C"/>
    <property type="match status" value="1"/>
</dbReference>
<name>A0A2K1PDV8_9BACT</name>
<dbReference type="SUPFAM" id="SSF117143">
    <property type="entry name" value="Flagellar hook protein flgE"/>
    <property type="match status" value="1"/>
</dbReference>
<evidence type="ECO:0000313" key="7">
    <source>
        <dbReference type="Proteomes" id="UP000236199"/>
    </source>
</evidence>
<keyword evidence="7" id="KW-1185">Reference proteome</keyword>
<dbReference type="InterPro" id="IPR019776">
    <property type="entry name" value="Flagellar_basal_body_rod_CS"/>
</dbReference>
<feature type="domain" description="Flagellar basal body rod protein N-terminal" evidence="3">
    <location>
        <begin position="4"/>
        <end position="34"/>
    </location>
</feature>
<keyword evidence="2" id="KW-0975">Bacterial flagellum</keyword>
<dbReference type="Pfam" id="PF22692">
    <property type="entry name" value="LlgE_F_G_D1"/>
    <property type="match status" value="1"/>
</dbReference>
<keyword evidence="6" id="KW-0282">Flagellum</keyword>
<gene>
    <name evidence="6" type="ORF">X928_03775</name>
</gene>
<dbReference type="GO" id="GO:0009425">
    <property type="term" value="C:bacterial-type flagellum basal body"/>
    <property type="evidence" value="ECO:0007669"/>
    <property type="project" value="UniProtKB-SubCell"/>
</dbReference>
<evidence type="ECO:0000259" key="3">
    <source>
        <dbReference type="Pfam" id="PF00460"/>
    </source>
</evidence>
<evidence type="ECO:0000259" key="5">
    <source>
        <dbReference type="Pfam" id="PF22692"/>
    </source>
</evidence>
<dbReference type="NCBIfam" id="TIGR03506">
    <property type="entry name" value="FlgEFG_subfam"/>
    <property type="match status" value="1"/>
</dbReference>
<reference evidence="6 7" key="1">
    <citation type="submission" date="2013-12" db="EMBL/GenBank/DDBJ databases">
        <title>Comparative genomics of Petrotoga isolates.</title>
        <authorList>
            <person name="Nesbo C.L."/>
            <person name="Charchuk R."/>
            <person name="Chow K."/>
        </authorList>
    </citation>
    <scope>NUCLEOTIDE SEQUENCE [LARGE SCALE GENOMIC DNA]</scope>
    <source>
        <strain evidence="6 7">DSM 10691</strain>
    </source>
</reference>
<evidence type="ECO:0000256" key="2">
    <source>
        <dbReference type="RuleBase" id="RU362116"/>
    </source>
</evidence>
<dbReference type="RefSeq" id="WP_103078538.1">
    <property type="nucleotide sequence ID" value="NZ_AZRM01000017.1"/>
</dbReference>
<feature type="domain" description="Flagellar basal-body/hook protein C-terminal" evidence="4">
    <location>
        <begin position="191"/>
        <end position="235"/>
    </location>
</feature>
<sequence>MRGIYNATAGMLNSFAELNSISNNLANLNTVGYKKDFNLFKSVYEKEIRSYQNAQGKGEPIGNIYSSVVLDEVIPNLEQGSLIETNGKLDFAIEGDGFFKIERNGNYFYTRNGEFSLSPENYLVTKSGDYVLDEENNPILINPDNFFVDEEGNISGTNIRLNILNVENLNKYGENYFTGEEIGQADNFYVRQGFLEGSNVDALNEMIKMIEANRKFDILQKAVSTGDSLNAKLIEITSNF</sequence>
<dbReference type="Proteomes" id="UP000236199">
    <property type="component" value="Unassembled WGS sequence"/>
</dbReference>
<comment type="caution">
    <text evidence="6">The sequence shown here is derived from an EMBL/GenBank/DDBJ whole genome shotgun (WGS) entry which is preliminary data.</text>
</comment>
<dbReference type="InterPro" id="IPR053967">
    <property type="entry name" value="LlgE_F_G-like_D1"/>
</dbReference>
<keyword evidence="6" id="KW-0966">Cell projection</keyword>
<dbReference type="Pfam" id="PF00460">
    <property type="entry name" value="Flg_bb_rod"/>
    <property type="match status" value="1"/>
</dbReference>
<comment type="subcellular location">
    <subcellularLocation>
        <location evidence="2">Bacterial flagellum basal body</location>
    </subcellularLocation>
</comment>
<organism evidence="6 7">
    <name type="scientific">Petrotoga miotherma DSM 10691</name>
    <dbReference type="NCBI Taxonomy" id="1434326"/>
    <lineage>
        <taxon>Bacteria</taxon>
        <taxon>Thermotogati</taxon>
        <taxon>Thermotogota</taxon>
        <taxon>Thermotogae</taxon>
        <taxon>Petrotogales</taxon>
        <taxon>Petrotogaceae</taxon>
        <taxon>Petrotoga</taxon>
    </lineage>
</organism>
<comment type="similarity">
    <text evidence="1 2">Belongs to the flagella basal body rod proteins family.</text>
</comment>
<keyword evidence="6" id="KW-0969">Cilium</keyword>
<accession>A0A2K1PDV8</accession>
<evidence type="ECO:0000256" key="1">
    <source>
        <dbReference type="ARBA" id="ARBA00009677"/>
    </source>
</evidence>
<proteinExistence type="inferred from homology"/>
<dbReference type="OrthoDB" id="9804559at2"/>
<evidence type="ECO:0000313" key="6">
    <source>
        <dbReference type="EMBL" id="PNS00992.1"/>
    </source>
</evidence>
<dbReference type="InterPro" id="IPR037925">
    <property type="entry name" value="FlgE/F/G-like"/>
</dbReference>
<dbReference type="GO" id="GO:0071978">
    <property type="term" value="P:bacterial-type flagellum-dependent swarming motility"/>
    <property type="evidence" value="ECO:0007669"/>
    <property type="project" value="TreeGrafter"/>
</dbReference>
<protein>
    <submittedName>
        <fullName evidence="6">Flagellar basal-body rod protein FlgF</fullName>
    </submittedName>
</protein>